<keyword evidence="3" id="KW-0732">Signal</keyword>
<keyword evidence="6" id="KW-1185">Reference proteome</keyword>
<evidence type="ECO:0000313" key="6">
    <source>
        <dbReference type="Proteomes" id="UP000466130"/>
    </source>
</evidence>
<evidence type="ECO:0000256" key="4">
    <source>
        <dbReference type="SAM" id="MobiDB-lite"/>
    </source>
</evidence>
<comment type="function">
    <text evidence="1">May be involved in the biogenesis of curli organelles.</text>
</comment>
<dbReference type="Pfam" id="PF10614">
    <property type="entry name" value="CsgF"/>
    <property type="match status" value="1"/>
</dbReference>
<proteinExistence type="predicted"/>
<evidence type="ECO:0000256" key="2">
    <source>
        <dbReference type="ARBA" id="ARBA00014031"/>
    </source>
</evidence>
<evidence type="ECO:0000256" key="3">
    <source>
        <dbReference type="ARBA" id="ARBA00022729"/>
    </source>
</evidence>
<evidence type="ECO:0000256" key="1">
    <source>
        <dbReference type="ARBA" id="ARBA00003989"/>
    </source>
</evidence>
<name>A0ABQ6XCR3_9GAMM</name>
<accession>A0ABQ6XCR3</accession>
<dbReference type="EMBL" id="VWRT01000005">
    <property type="protein sequence ID" value="KAE8438920.1"/>
    <property type="molecule type" value="Genomic_DNA"/>
</dbReference>
<protein>
    <recommendedName>
        <fullName evidence="2">Curli production assembly/transport component CsgF</fullName>
    </recommendedName>
</protein>
<dbReference type="Proteomes" id="UP000466130">
    <property type="component" value="Unassembled WGS sequence"/>
</dbReference>
<feature type="compositionally biased region" description="Polar residues" evidence="4">
    <location>
        <begin position="52"/>
        <end position="63"/>
    </location>
</feature>
<reference evidence="5 6" key="1">
    <citation type="submission" date="2019-09" db="EMBL/GenBank/DDBJ databases">
        <title>The Halomonas whole genome shotgun (WGS).</title>
        <authorList>
            <person name="Xie Z."/>
        </authorList>
    </citation>
    <scope>NUCLEOTIDE SEQUENCE [LARGE SCALE GENOMIC DNA]</scope>
    <source>
        <strain evidence="5 6">NBT06E8</strain>
    </source>
</reference>
<feature type="region of interest" description="Disordered" evidence="4">
    <location>
        <begin position="44"/>
        <end position="63"/>
    </location>
</feature>
<sequence>MFLGAVSSVWGVSAKSSDYVYRPNNPSFGGDAFNSAHLIGLAERQNKHKETGSSAASRYSNSPADQFVRQLQSRMLSSLSQQVNEAIFGENAAEEGRIVFGEQVISFSRGLEGVHLVIENTTDGSQTEVTVPTLQVQ</sequence>
<dbReference type="InterPro" id="IPR018893">
    <property type="entry name" value="T8SS_CsgF"/>
</dbReference>
<gene>
    <name evidence="5" type="ORF">F1978_07020</name>
</gene>
<comment type="caution">
    <text evidence="5">The sequence shown here is derived from an EMBL/GenBank/DDBJ whole genome shotgun (WGS) entry which is preliminary data.</text>
</comment>
<organism evidence="5 6">
    <name type="scientific">Vreelandella piezotolerans</name>
    <dbReference type="NCBI Taxonomy" id="2609667"/>
    <lineage>
        <taxon>Bacteria</taxon>
        <taxon>Pseudomonadati</taxon>
        <taxon>Pseudomonadota</taxon>
        <taxon>Gammaproteobacteria</taxon>
        <taxon>Oceanospirillales</taxon>
        <taxon>Halomonadaceae</taxon>
        <taxon>Vreelandella</taxon>
    </lineage>
</organism>
<evidence type="ECO:0000313" key="5">
    <source>
        <dbReference type="EMBL" id="KAE8438920.1"/>
    </source>
</evidence>